<dbReference type="KEGG" id="acoa:RB602_13055"/>
<feature type="compositionally biased region" description="Basic and acidic residues" evidence="1">
    <location>
        <begin position="104"/>
        <end position="115"/>
    </location>
</feature>
<evidence type="ECO:0000256" key="2">
    <source>
        <dbReference type="SAM" id="Phobius"/>
    </source>
</evidence>
<organism evidence="3 4">
    <name type="scientific">Alterisphingorhabdus coralli</name>
    <dbReference type="NCBI Taxonomy" id="3071408"/>
    <lineage>
        <taxon>Bacteria</taxon>
        <taxon>Pseudomonadati</taxon>
        <taxon>Pseudomonadota</taxon>
        <taxon>Alphaproteobacteria</taxon>
        <taxon>Sphingomonadales</taxon>
        <taxon>Sphingomonadaceae</taxon>
        <taxon>Alterisphingorhabdus (ex Yan et al. 2024)</taxon>
    </lineage>
</organism>
<evidence type="ECO:0000256" key="1">
    <source>
        <dbReference type="SAM" id="MobiDB-lite"/>
    </source>
</evidence>
<reference evidence="3 4" key="1">
    <citation type="submission" date="2023-10" db="EMBL/GenBank/DDBJ databases">
        <title>Complete genome sequence of a Sphingomonadaceae bacterium.</title>
        <authorList>
            <person name="Yan C."/>
        </authorList>
    </citation>
    <scope>NUCLEOTIDE SEQUENCE [LARGE SCALE GENOMIC DNA]</scope>
    <source>
        <strain evidence="3 4">SCSIO 66989</strain>
    </source>
</reference>
<keyword evidence="4" id="KW-1185">Reference proteome</keyword>
<keyword evidence="2" id="KW-0472">Membrane</keyword>
<dbReference type="RefSeq" id="WP_317081071.1">
    <property type="nucleotide sequence ID" value="NZ_CP136594.1"/>
</dbReference>
<evidence type="ECO:0000313" key="3">
    <source>
        <dbReference type="EMBL" id="WOE74760.1"/>
    </source>
</evidence>
<dbReference type="EMBL" id="CP136594">
    <property type="protein sequence ID" value="WOE74760.1"/>
    <property type="molecule type" value="Genomic_DNA"/>
</dbReference>
<feature type="compositionally biased region" description="Basic and acidic residues" evidence="1">
    <location>
        <begin position="44"/>
        <end position="53"/>
    </location>
</feature>
<dbReference type="AlphaFoldDB" id="A0AA97I103"/>
<accession>A0AA97I103</accession>
<keyword evidence="2" id="KW-1133">Transmembrane helix</keyword>
<feature type="region of interest" description="Disordered" evidence="1">
    <location>
        <begin position="44"/>
        <end position="115"/>
    </location>
</feature>
<dbReference type="Proteomes" id="UP001302429">
    <property type="component" value="Chromosome"/>
</dbReference>
<gene>
    <name evidence="3" type="ORF">RB602_13055</name>
</gene>
<proteinExistence type="predicted"/>
<keyword evidence="2" id="KW-0812">Transmembrane</keyword>
<feature type="transmembrane region" description="Helical" evidence="2">
    <location>
        <begin position="23"/>
        <end position="40"/>
    </location>
</feature>
<protein>
    <submittedName>
        <fullName evidence="3">Uncharacterized protein</fullName>
    </submittedName>
</protein>
<sequence>MKQPPTICDDCDNAASDANRISAFWRFFLAPVFLLMPLPITHAARSEDSRETVKATSKVRIRHGIRASQASEAALQAKGKTERDARQLSKRRCPEGNATGQGGAKDDQKSKQVGRSDRCTLVVIENY</sequence>
<name>A0AA97I103_9SPHN</name>
<evidence type="ECO:0000313" key="4">
    <source>
        <dbReference type="Proteomes" id="UP001302429"/>
    </source>
</evidence>